<dbReference type="PANTHER" id="PTHR13533">
    <property type="entry name" value="N-ACETYLNEURAMINATE 9-O-ACETYLTRANSFERASE"/>
    <property type="match status" value="1"/>
</dbReference>
<feature type="transmembrane region" description="Helical" evidence="8">
    <location>
        <begin position="551"/>
        <end position="571"/>
    </location>
</feature>
<evidence type="ECO:0000313" key="10">
    <source>
        <dbReference type="EMBL" id="KAK2142469.1"/>
    </source>
</evidence>
<evidence type="ECO:0000256" key="6">
    <source>
        <dbReference type="ARBA" id="ARBA00023136"/>
    </source>
</evidence>
<dbReference type="GO" id="GO:0016740">
    <property type="term" value="F:transferase activity"/>
    <property type="evidence" value="ECO:0007669"/>
    <property type="project" value="UniProtKB-KW"/>
</dbReference>
<dbReference type="GO" id="GO:0016020">
    <property type="term" value="C:membrane"/>
    <property type="evidence" value="ECO:0007669"/>
    <property type="project" value="UniProtKB-SubCell"/>
</dbReference>
<name>A0AAD9IX27_9ANNE</name>
<feature type="transmembrane region" description="Helical" evidence="8">
    <location>
        <begin position="619"/>
        <end position="636"/>
    </location>
</feature>
<dbReference type="GO" id="GO:0005975">
    <property type="term" value="P:carbohydrate metabolic process"/>
    <property type="evidence" value="ECO:0007669"/>
    <property type="project" value="UniProtKB-ARBA"/>
</dbReference>
<accession>A0AAD9IX27</accession>
<dbReference type="Proteomes" id="UP001208570">
    <property type="component" value="Unassembled WGS sequence"/>
</dbReference>
<feature type="domain" description="Cas1p 10 TM acyl transferase" evidence="9">
    <location>
        <begin position="443"/>
        <end position="931"/>
    </location>
</feature>
<organism evidence="10 11">
    <name type="scientific">Paralvinella palmiformis</name>
    <dbReference type="NCBI Taxonomy" id="53620"/>
    <lineage>
        <taxon>Eukaryota</taxon>
        <taxon>Metazoa</taxon>
        <taxon>Spiralia</taxon>
        <taxon>Lophotrochozoa</taxon>
        <taxon>Annelida</taxon>
        <taxon>Polychaeta</taxon>
        <taxon>Sedentaria</taxon>
        <taxon>Canalipalpata</taxon>
        <taxon>Terebellida</taxon>
        <taxon>Terebelliformia</taxon>
        <taxon>Alvinellidae</taxon>
        <taxon>Paralvinella</taxon>
    </lineage>
</organism>
<feature type="transmembrane region" description="Helical" evidence="8">
    <location>
        <begin position="670"/>
        <end position="693"/>
    </location>
</feature>
<evidence type="ECO:0000256" key="7">
    <source>
        <dbReference type="ARBA" id="ARBA00023180"/>
    </source>
</evidence>
<reference evidence="10" key="1">
    <citation type="journal article" date="2023" name="Mol. Biol. Evol.">
        <title>Third-Generation Sequencing Reveals the Adaptive Role of the Epigenome in Three Deep-Sea Polychaetes.</title>
        <authorList>
            <person name="Perez M."/>
            <person name="Aroh O."/>
            <person name="Sun Y."/>
            <person name="Lan Y."/>
            <person name="Juniper S.K."/>
            <person name="Young C.R."/>
            <person name="Angers B."/>
            <person name="Qian P.Y."/>
        </authorList>
    </citation>
    <scope>NUCLEOTIDE SEQUENCE</scope>
    <source>
        <strain evidence="10">P08H-3</strain>
    </source>
</reference>
<dbReference type="AlphaFoldDB" id="A0AAD9IX27"/>
<evidence type="ECO:0000256" key="5">
    <source>
        <dbReference type="ARBA" id="ARBA00022989"/>
    </source>
</evidence>
<dbReference type="PANTHER" id="PTHR13533:SF1">
    <property type="entry name" value="N-ACETYLNEURAMINATE 9-O-ACETYLTRANSFERASE"/>
    <property type="match status" value="1"/>
</dbReference>
<feature type="transmembrane region" description="Helical" evidence="8">
    <location>
        <begin position="894"/>
        <end position="915"/>
    </location>
</feature>
<evidence type="ECO:0000256" key="8">
    <source>
        <dbReference type="SAM" id="Phobius"/>
    </source>
</evidence>
<evidence type="ECO:0000256" key="4">
    <source>
        <dbReference type="ARBA" id="ARBA00022692"/>
    </source>
</evidence>
<keyword evidence="11" id="KW-1185">Reference proteome</keyword>
<comment type="subcellular location">
    <subcellularLocation>
        <location evidence="1">Membrane</location>
        <topology evidence="1">Multi-pass membrane protein</topology>
    </subcellularLocation>
</comment>
<feature type="transmembrane region" description="Helical" evidence="8">
    <location>
        <begin position="927"/>
        <end position="948"/>
    </location>
</feature>
<protein>
    <recommendedName>
        <fullName evidence="9">Cas1p 10 TM acyl transferase domain-containing protein</fullName>
    </recommendedName>
</protein>
<feature type="transmembrane region" description="Helical" evidence="8">
    <location>
        <begin position="855"/>
        <end position="874"/>
    </location>
</feature>
<comment type="similarity">
    <text evidence="2">Belongs to the PC-esterase family. CASD1 subfamily.</text>
</comment>
<feature type="transmembrane region" description="Helical" evidence="8">
    <location>
        <begin position="794"/>
        <end position="816"/>
    </location>
</feature>
<gene>
    <name evidence="10" type="ORF">LSH36_951g03010</name>
</gene>
<proteinExistence type="inferred from homology"/>
<feature type="transmembrane region" description="Helical" evidence="8">
    <location>
        <begin position="648"/>
        <end position="664"/>
    </location>
</feature>
<keyword evidence="3" id="KW-0808">Transferase</keyword>
<feature type="transmembrane region" description="Helical" evidence="8">
    <location>
        <begin position="828"/>
        <end position="848"/>
    </location>
</feature>
<sequence length="950" mass="109605">MAKDTKACGVISGIGMANNHVTAHTYGDRNQRHHMTANRDDGNPTHHVMTSSGDGNLRHHISAPVCEEKPTNHLTAAGEITRYLNVYNAKLMAVVFVSEEHSWDPCDFVEKYIRELQLTLENLTTYDESNFYFDIFASLTAEICEQNTNPGANSCTWLLSDGRFQGYNAWQPYGCMIHKYTKLESRNCMHYISYWGGHNNIVFLGDSRIRQIYFEFINLLQPQVTMPFKAHSSLSYMDDKINLKVKFFWHPCVDSNMEESYKTLVKEKPKNRPNLLITGSATHTLKMFNASDDALVEFKAIGVNRTVESRSLLLPVLHFWIQPSDSSNQAGFPKKNISEANLSNIVKYFDELSNTTDVLWMLQDPVVEHKLSANRTMITNIHIDEYNRAAIETVSKSKAQFWSSSRLVAQGYNADSEDGLHAGKVALTWDVQILMNKYCNDHMNFNDGTCCSSSEPVTTLQIITAGIFGVSLLVYLIMAVWLRRPPWKKNPPRVEYTKLHQTTLDGSIEETRSCCTNHVYEFFASMARLGVIMSFFLLCDRTNFFMKENKYYTHVNFFLPFSYLMILGFFFTEKSDQNTFLHRDQTDEWKGWMQLVILIYHLTGASQVLHIYMQIRVLVSSYLFLSGYGNFYYFFMKGDFSFYRFCKVMFRFNFLVVLLCFIMNRPYQFYYFIPLVSFWFLILYFTVVVWPQVTSASVDSHSVQYLYLVLKIVALAVAITLLYASEVFFEKVFLTNPIKALFVTSDDSVQDWTFRWSLDRYSVLYGVVFALCILTAKKLKIFDDSHDGLLLPKLISWVVVCFSFCGLLGYAIFIGFCRTKEECNEIHPYLAFVPIVSYIFLRNIFGWVRCKYSTFFAWFGQISLELFIAQYHIWLAADTHGVLVLVPNYQVMNVIITSFVFVCAAHEIHALTIKLTDYAVPNDWRILLRNLICFIAVLIPVAITHGAFGV</sequence>
<comment type="caution">
    <text evidence="10">The sequence shown here is derived from an EMBL/GenBank/DDBJ whole genome shotgun (WGS) entry which is preliminary data.</text>
</comment>
<evidence type="ECO:0000256" key="2">
    <source>
        <dbReference type="ARBA" id="ARBA00010666"/>
    </source>
</evidence>
<feature type="transmembrane region" description="Helical" evidence="8">
    <location>
        <begin position="460"/>
        <end position="482"/>
    </location>
</feature>
<evidence type="ECO:0000256" key="3">
    <source>
        <dbReference type="ARBA" id="ARBA00022679"/>
    </source>
</evidence>
<keyword evidence="6 8" id="KW-0472">Membrane</keyword>
<feature type="transmembrane region" description="Helical" evidence="8">
    <location>
        <begin position="592"/>
        <end position="613"/>
    </location>
</feature>
<evidence type="ECO:0000256" key="1">
    <source>
        <dbReference type="ARBA" id="ARBA00004141"/>
    </source>
</evidence>
<keyword evidence="5 8" id="KW-1133">Transmembrane helix</keyword>
<dbReference type="InterPro" id="IPR012419">
    <property type="entry name" value="Cas1_AcylTrans_dom"/>
</dbReference>
<dbReference type="EMBL" id="JAODUP010000951">
    <property type="protein sequence ID" value="KAK2142469.1"/>
    <property type="molecule type" value="Genomic_DNA"/>
</dbReference>
<keyword evidence="4 8" id="KW-0812">Transmembrane</keyword>
<evidence type="ECO:0000259" key="9">
    <source>
        <dbReference type="Pfam" id="PF07779"/>
    </source>
</evidence>
<dbReference type="Pfam" id="PF07779">
    <property type="entry name" value="Cas1_AcylT"/>
    <property type="match status" value="1"/>
</dbReference>
<feature type="transmembrane region" description="Helical" evidence="8">
    <location>
        <begin position="705"/>
        <end position="724"/>
    </location>
</feature>
<evidence type="ECO:0000313" key="11">
    <source>
        <dbReference type="Proteomes" id="UP001208570"/>
    </source>
</evidence>
<dbReference type="GO" id="GO:0005794">
    <property type="term" value="C:Golgi apparatus"/>
    <property type="evidence" value="ECO:0007669"/>
    <property type="project" value="UniProtKB-ARBA"/>
</dbReference>
<keyword evidence="7" id="KW-0325">Glycoprotein</keyword>